<accession>A0ABQ8PFV2</accession>
<dbReference type="PANTHER" id="PTHR11474:SF126">
    <property type="entry name" value="TYROSINASE-LIKE PROTEIN TYR-1-RELATED"/>
    <property type="match status" value="1"/>
</dbReference>
<evidence type="ECO:0000259" key="4">
    <source>
        <dbReference type="PROSITE" id="PS00497"/>
    </source>
</evidence>
<evidence type="ECO:0000256" key="3">
    <source>
        <dbReference type="SAM" id="SignalP"/>
    </source>
</evidence>
<evidence type="ECO:0000313" key="6">
    <source>
        <dbReference type="EMBL" id="KAJ1988387.1"/>
    </source>
</evidence>
<dbReference type="PANTHER" id="PTHR11474">
    <property type="entry name" value="TYROSINASE FAMILY MEMBER"/>
    <property type="match status" value="1"/>
</dbReference>
<dbReference type="PRINTS" id="PR00092">
    <property type="entry name" value="TYROSINASE"/>
</dbReference>
<feature type="domain" description="Tyrosinase copper-binding" evidence="5">
    <location>
        <begin position="222"/>
        <end position="233"/>
    </location>
</feature>
<keyword evidence="3" id="KW-0732">Signal</keyword>
<comment type="caution">
    <text evidence="6">The sequence shown here is derived from an EMBL/GenBank/DDBJ whole genome shotgun (WGS) entry which is preliminary data.</text>
</comment>
<feature type="signal peptide" evidence="3">
    <location>
        <begin position="1"/>
        <end position="20"/>
    </location>
</feature>
<dbReference type="Gene3D" id="1.10.1280.10">
    <property type="entry name" value="Di-copper center containing domain from catechol oxidase"/>
    <property type="match status" value="1"/>
</dbReference>
<dbReference type="InterPro" id="IPR002227">
    <property type="entry name" value="Tyrosinase_Cu-bd"/>
</dbReference>
<dbReference type="SUPFAM" id="SSF48056">
    <property type="entry name" value="Di-copper centre-containing domain"/>
    <property type="match status" value="1"/>
</dbReference>
<dbReference type="Proteomes" id="UP001151295">
    <property type="component" value="Unassembled WGS sequence"/>
</dbReference>
<keyword evidence="2" id="KW-0186">Copper</keyword>
<proteinExistence type="predicted"/>
<dbReference type="PROSITE" id="PS00497">
    <property type="entry name" value="TYROSINASE_1"/>
    <property type="match status" value="1"/>
</dbReference>
<reference evidence="6" key="1">
    <citation type="submission" date="2022-07" db="EMBL/GenBank/DDBJ databases">
        <title>Phylogenomic reconstructions and comparative analyses of Kickxellomycotina fungi.</title>
        <authorList>
            <person name="Reynolds N.K."/>
            <person name="Stajich J.E."/>
            <person name="Barry K."/>
            <person name="Grigoriev I.V."/>
            <person name="Crous P."/>
            <person name="Smith M.E."/>
        </authorList>
    </citation>
    <scope>NUCLEOTIDE SEQUENCE</scope>
    <source>
        <strain evidence="6">BCRC 34882</strain>
    </source>
</reference>
<organism evidence="6 7">
    <name type="scientific">Coemansia umbellata</name>
    <dbReference type="NCBI Taxonomy" id="1424467"/>
    <lineage>
        <taxon>Eukaryota</taxon>
        <taxon>Fungi</taxon>
        <taxon>Fungi incertae sedis</taxon>
        <taxon>Zoopagomycota</taxon>
        <taxon>Kickxellomycotina</taxon>
        <taxon>Kickxellomycetes</taxon>
        <taxon>Kickxellales</taxon>
        <taxon>Kickxellaceae</taxon>
        <taxon>Coemansia</taxon>
    </lineage>
</organism>
<feature type="chain" id="PRO_5046972507" description="Tyrosinase copper-binding domain-containing protein" evidence="3">
    <location>
        <begin position="21"/>
        <end position="426"/>
    </location>
</feature>
<sequence length="426" mass="47046">MRSFALVLGLAMACTQQAAGLTPPADAAPYTACADITVRKEIRSLSSAEWKAYESAVQQSQKDKWVDWFGYIHNRLAVYAHGNSNFFTFHRKYTRDYENVLKKYDSSVVLPYWNAMVDFQSPSSSVVLGSEYLGGNGNSDTNCVTDGLASNWNLIYPENHCLKRQYSGSGSIPAWHSPEFITSVLQVSKTYADLRAGIENSIHGAVHLGLGGDMDTMYSPMDPVFWLHHANCDRLWAQWQAISPNDRTYMYDGTDSSGKTVSLDDTILASDVPVVSVMRLGYGDMCYTYDTIQAAKGNATALVKRQKCNKSPDQATQAVRNLPPEVLSTYYPSFASNKAINPLENEMPSIVPGQPMAADVKAAATFVPPKPNEKLRGKMPVPSTLTNKWITMMSGNVTEVREIEERACAMVDALNKAGYLSPYMVN</sequence>
<dbReference type="EMBL" id="JANBQD010000096">
    <property type="protein sequence ID" value="KAJ1988387.1"/>
    <property type="molecule type" value="Genomic_DNA"/>
</dbReference>
<evidence type="ECO:0000259" key="5">
    <source>
        <dbReference type="PROSITE" id="PS00498"/>
    </source>
</evidence>
<keyword evidence="7" id="KW-1185">Reference proteome</keyword>
<keyword evidence="1" id="KW-0479">Metal-binding</keyword>
<dbReference type="InterPro" id="IPR050316">
    <property type="entry name" value="Tyrosinase/Hemocyanin"/>
</dbReference>
<dbReference type="InterPro" id="IPR008922">
    <property type="entry name" value="Di-copper_centre_dom_sf"/>
</dbReference>
<dbReference type="PROSITE" id="PS00498">
    <property type="entry name" value="TYROSINASE_2"/>
    <property type="match status" value="1"/>
</dbReference>
<gene>
    <name evidence="6" type="ORF">EDC05_005313</name>
</gene>
<feature type="domain" description="Tyrosinase copper-binding" evidence="4">
    <location>
        <begin position="81"/>
        <end position="98"/>
    </location>
</feature>
<dbReference type="Pfam" id="PF00264">
    <property type="entry name" value="Tyrosinase"/>
    <property type="match status" value="1"/>
</dbReference>
<name>A0ABQ8PFV2_9FUNG</name>
<evidence type="ECO:0000256" key="2">
    <source>
        <dbReference type="ARBA" id="ARBA00023008"/>
    </source>
</evidence>
<evidence type="ECO:0000313" key="7">
    <source>
        <dbReference type="Proteomes" id="UP001151295"/>
    </source>
</evidence>
<evidence type="ECO:0000256" key="1">
    <source>
        <dbReference type="ARBA" id="ARBA00022723"/>
    </source>
</evidence>
<protein>
    <recommendedName>
        <fullName evidence="4 5">Tyrosinase copper-binding domain-containing protein</fullName>
    </recommendedName>
</protein>